<accession>A0AAV7Y1F5</accession>
<keyword evidence="1 3" id="KW-0547">Nucleotide-binding</keyword>
<dbReference type="SUPFAM" id="SSF52540">
    <property type="entry name" value="P-loop containing nucleoside triphosphate hydrolases"/>
    <property type="match status" value="1"/>
</dbReference>
<keyword evidence="2 3" id="KW-0342">GTP-binding</keyword>
<evidence type="ECO:0000313" key="6">
    <source>
        <dbReference type="Proteomes" id="UP001075354"/>
    </source>
</evidence>
<evidence type="ECO:0000259" key="4">
    <source>
        <dbReference type="PROSITE" id="PS51718"/>
    </source>
</evidence>
<dbReference type="AlphaFoldDB" id="A0AAV7Y1F5"/>
<dbReference type="InterPro" id="IPR001401">
    <property type="entry name" value="Dynamin_GTPase"/>
</dbReference>
<dbReference type="Pfam" id="PF00350">
    <property type="entry name" value="Dynamin_N"/>
    <property type="match status" value="1"/>
</dbReference>
<keyword evidence="6" id="KW-1185">Reference proteome</keyword>
<organism evidence="5 6">
    <name type="scientific">Megalurothrips usitatus</name>
    <name type="common">bean blossom thrips</name>
    <dbReference type="NCBI Taxonomy" id="439358"/>
    <lineage>
        <taxon>Eukaryota</taxon>
        <taxon>Metazoa</taxon>
        <taxon>Ecdysozoa</taxon>
        <taxon>Arthropoda</taxon>
        <taxon>Hexapoda</taxon>
        <taxon>Insecta</taxon>
        <taxon>Pterygota</taxon>
        <taxon>Neoptera</taxon>
        <taxon>Paraneoptera</taxon>
        <taxon>Thysanoptera</taxon>
        <taxon>Terebrantia</taxon>
        <taxon>Thripoidea</taxon>
        <taxon>Thripidae</taxon>
        <taxon>Megalurothrips</taxon>
    </lineage>
</organism>
<dbReference type="InterPro" id="IPR027417">
    <property type="entry name" value="P-loop_NTPase"/>
</dbReference>
<dbReference type="GO" id="GO:0003924">
    <property type="term" value="F:GTPase activity"/>
    <property type="evidence" value="ECO:0007669"/>
    <property type="project" value="InterPro"/>
</dbReference>
<feature type="domain" description="Dynamin-type G" evidence="4">
    <location>
        <begin position="23"/>
        <end position="303"/>
    </location>
</feature>
<dbReference type="InterPro" id="IPR045063">
    <property type="entry name" value="Dynamin_N"/>
</dbReference>
<comment type="similarity">
    <text evidence="3">Belongs to the TRAFAC class dynamin-like GTPase superfamily. Dynamin/Fzo/YdjA family.</text>
</comment>
<name>A0AAV7Y1F5_9NEOP</name>
<dbReference type="GO" id="GO:0008017">
    <property type="term" value="F:microtubule binding"/>
    <property type="evidence" value="ECO:0007669"/>
    <property type="project" value="TreeGrafter"/>
</dbReference>
<dbReference type="GO" id="GO:0005525">
    <property type="term" value="F:GTP binding"/>
    <property type="evidence" value="ECO:0007669"/>
    <property type="project" value="UniProtKB-KW"/>
</dbReference>
<dbReference type="PROSITE" id="PS51718">
    <property type="entry name" value="G_DYNAMIN_2"/>
    <property type="match status" value="1"/>
</dbReference>
<dbReference type="PANTHER" id="PTHR11566">
    <property type="entry name" value="DYNAMIN"/>
    <property type="match status" value="1"/>
</dbReference>
<dbReference type="CDD" id="cd08771">
    <property type="entry name" value="DLP_1"/>
    <property type="match status" value="1"/>
</dbReference>
<dbReference type="InterPro" id="IPR022812">
    <property type="entry name" value="Dynamin"/>
</dbReference>
<reference evidence="5" key="1">
    <citation type="submission" date="2022-12" db="EMBL/GenBank/DDBJ databases">
        <title>Chromosome-level genome assembly of the bean flower thrips Megalurothrips usitatus.</title>
        <authorList>
            <person name="Ma L."/>
            <person name="Liu Q."/>
            <person name="Li H."/>
            <person name="Cai W."/>
        </authorList>
    </citation>
    <scope>NUCLEOTIDE SEQUENCE</scope>
    <source>
        <strain evidence="5">Cailab_2022a</strain>
    </source>
</reference>
<dbReference type="PROSITE" id="PS00410">
    <property type="entry name" value="G_DYNAMIN_1"/>
    <property type="match status" value="1"/>
</dbReference>
<dbReference type="Pfam" id="PF01031">
    <property type="entry name" value="Dynamin_M"/>
    <property type="match status" value="1"/>
</dbReference>
<dbReference type="GO" id="GO:0005737">
    <property type="term" value="C:cytoplasm"/>
    <property type="evidence" value="ECO:0007669"/>
    <property type="project" value="TreeGrafter"/>
</dbReference>
<gene>
    <name evidence="5" type="ORF">ONE63_000091</name>
</gene>
<sequence length="517" mass="57716">MDQILIEKYNLLQDQCRILQEDTIDLPQLVVVGSQSSGKSSVLEGLVQRSFLPRGTGIVTRCPLVLQLQTCSLTDKRRCPEKGTDAVEEWGEFLHDNKRIFKIEEIEREIGKQTEILAGMTKNITKKPITLKIFSPKVPNLTLIDTPGITRVPVDGQPDDIEKQTSDLVREFIQNPYSIILAVTPGNQDLATTDGLKLAREVDPEGERTLAVVTKLDLIPEGTEKDARAVLSGRIVKAKLGTVGVVCRSQKDILNEKSLEDALRAEQKFLHDCFPELRHRHGMPYLSKHLTSVLVRHIKAHLPGIRKIFVRGKSTILTNHKPNGKYIVHSTVEAKHSSNMSALFSSVHPQLMVLLPSLNRVGGAKICRIFSELRKEFSKDAPTEEYCLEQVIMAIRNSNGPRPPFYLSEPAFEALAKPLIRDLLEPSIECVQDVMDELRNICNSSFPKDVSVRYPNIVAEVTLIVDGLIEKCSEKTKDMVCTSGSYCFWVRGERGALCSGFYAFSLLLPTIVAAHSL</sequence>
<dbReference type="Proteomes" id="UP001075354">
    <property type="component" value="Chromosome 1"/>
</dbReference>
<dbReference type="Gene3D" id="3.40.50.300">
    <property type="entry name" value="P-loop containing nucleotide triphosphate hydrolases"/>
    <property type="match status" value="1"/>
</dbReference>
<evidence type="ECO:0000256" key="2">
    <source>
        <dbReference type="ARBA" id="ARBA00023134"/>
    </source>
</evidence>
<comment type="caution">
    <text evidence="5">The sequence shown here is derived from an EMBL/GenBank/DDBJ whole genome shotgun (WGS) entry which is preliminary data.</text>
</comment>
<dbReference type="GO" id="GO:0016020">
    <property type="term" value="C:membrane"/>
    <property type="evidence" value="ECO:0007669"/>
    <property type="project" value="TreeGrafter"/>
</dbReference>
<dbReference type="InterPro" id="IPR030381">
    <property type="entry name" value="G_DYNAMIN_dom"/>
</dbReference>
<dbReference type="GO" id="GO:0005874">
    <property type="term" value="C:microtubule"/>
    <property type="evidence" value="ECO:0007669"/>
    <property type="project" value="TreeGrafter"/>
</dbReference>
<proteinExistence type="inferred from homology"/>
<evidence type="ECO:0000313" key="5">
    <source>
        <dbReference type="EMBL" id="KAJ1531410.1"/>
    </source>
</evidence>
<dbReference type="PRINTS" id="PR00195">
    <property type="entry name" value="DYNAMIN"/>
</dbReference>
<dbReference type="EMBL" id="JAPTSV010000001">
    <property type="protein sequence ID" value="KAJ1531410.1"/>
    <property type="molecule type" value="Genomic_DNA"/>
</dbReference>
<dbReference type="Gene3D" id="1.20.120.1240">
    <property type="entry name" value="Dynamin, middle domain"/>
    <property type="match status" value="1"/>
</dbReference>
<evidence type="ECO:0000256" key="1">
    <source>
        <dbReference type="ARBA" id="ARBA00022741"/>
    </source>
</evidence>
<dbReference type="InterPro" id="IPR019762">
    <property type="entry name" value="Dynamin_GTPase_CS"/>
</dbReference>
<dbReference type="InterPro" id="IPR000375">
    <property type="entry name" value="Dynamin_stalk"/>
</dbReference>
<evidence type="ECO:0000256" key="3">
    <source>
        <dbReference type="RuleBase" id="RU003932"/>
    </source>
</evidence>
<dbReference type="SMART" id="SM00053">
    <property type="entry name" value="DYNc"/>
    <property type="match status" value="1"/>
</dbReference>
<protein>
    <recommendedName>
        <fullName evidence="4">Dynamin-type G domain-containing protein</fullName>
    </recommendedName>
</protein>